<dbReference type="InterPro" id="IPR048364">
    <property type="entry name" value="Hikeshi-like_C"/>
</dbReference>
<dbReference type="PANTHER" id="PTHR12925:SF0">
    <property type="entry name" value="PROTEIN HIKESHI"/>
    <property type="match status" value="1"/>
</dbReference>
<feature type="domain" description="Hikeshi-like C-terminal" evidence="3">
    <location>
        <begin position="142"/>
        <end position="200"/>
    </location>
</feature>
<evidence type="ECO:0000259" key="2">
    <source>
        <dbReference type="Pfam" id="PF05603"/>
    </source>
</evidence>
<proteinExistence type="inferred from homology"/>
<dbReference type="Pfam" id="PF05603">
    <property type="entry name" value="Hikeshi-like_N"/>
    <property type="match status" value="1"/>
</dbReference>
<dbReference type="GO" id="GO:0005634">
    <property type="term" value="C:nucleus"/>
    <property type="evidence" value="ECO:0007669"/>
    <property type="project" value="TreeGrafter"/>
</dbReference>
<dbReference type="PANTHER" id="PTHR12925">
    <property type="entry name" value="HIKESHI FAMILY MEMBER"/>
    <property type="match status" value="1"/>
</dbReference>
<dbReference type="InterPro" id="IPR008493">
    <property type="entry name" value="Hikeshi-like_N"/>
</dbReference>
<gene>
    <name evidence="4" type="ORF">LOD99_10363</name>
</gene>
<dbReference type="InterPro" id="IPR031318">
    <property type="entry name" value="OPI10"/>
</dbReference>
<dbReference type="GO" id="GO:0005829">
    <property type="term" value="C:cytosol"/>
    <property type="evidence" value="ECO:0007669"/>
    <property type="project" value="TreeGrafter"/>
</dbReference>
<reference evidence="4 5" key="1">
    <citation type="journal article" date="2023" name="BMC Biol.">
        <title>The compact genome of the sponge Oopsacas minuta (Hexactinellida) is lacking key metazoan core genes.</title>
        <authorList>
            <person name="Santini S."/>
            <person name="Schenkelaars Q."/>
            <person name="Jourda C."/>
            <person name="Duchesne M."/>
            <person name="Belahbib H."/>
            <person name="Rocher C."/>
            <person name="Selva M."/>
            <person name="Riesgo A."/>
            <person name="Vervoort M."/>
            <person name="Leys S.P."/>
            <person name="Kodjabachian L."/>
            <person name="Le Bivic A."/>
            <person name="Borchiellini C."/>
            <person name="Claverie J.M."/>
            <person name="Renard E."/>
        </authorList>
    </citation>
    <scope>NUCLEOTIDE SEQUENCE [LARGE SCALE GENOMIC DNA]</scope>
    <source>
        <strain evidence="4">SPO-2</strain>
    </source>
</reference>
<accession>A0AAV7KHN6</accession>
<keyword evidence="5" id="KW-1185">Reference proteome</keyword>
<dbReference type="GO" id="GO:0006606">
    <property type="term" value="P:protein import into nucleus"/>
    <property type="evidence" value="ECO:0007669"/>
    <property type="project" value="TreeGrafter"/>
</dbReference>
<dbReference type="Proteomes" id="UP001165289">
    <property type="component" value="Unassembled WGS sequence"/>
</dbReference>
<evidence type="ECO:0008006" key="6">
    <source>
        <dbReference type="Google" id="ProtNLM"/>
    </source>
</evidence>
<dbReference type="Pfam" id="PF21057">
    <property type="entry name" value="Hikeshi-like_C"/>
    <property type="match status" value="1"/>
</dbReference>
<dbReference type="GO" id="GO:0061608">
    <property type="term" value="F:nuclear import signal receptor activity"/>
    <property type="evidence" value="ECO:0007669"/>
    <property type="project" value="TreeGrafter"/>
</dbReference>
<comment type="caution">
    <text evidence="4">The sequence shown here is derived from an EMBL/GenBank/DDBJ whole genome shotgun (WGS) entry which is preliminary data.</text>
</comment>
<evidence type="ECO:0000313" key="5">
    <source>
        <dbReference type="Proteomes" id="UP001165289"/>
    </source>
</evidence>
<protein>
    <recommendedName>
        <fullName evidence="6">Hikeshi-like domain-containing protein</fullName>
    </recommendedName>
</protein>
<evidence type="ECO:0000259" key="3">
    <source>
        <dbReference type="Pfam" id="PF21057"/>
    </source>
</evidence>
<evidence type="ECO:0000256" key="1">
    <source>
        <dbReference type="ARBA" id="ARBA00006623"/>
    </source>
</evidence>
<sequence>MFGYLVAGRLPNTEISQVSDTVYVMQLDSVSTVNHLCVFMTGAVPFPDGYGGSIHIGWPSQDQPDPLWEYMGCISNEKPSAIFRLSRRDLVATGGNPGMFSALSHNISNTSVLIGISVEQLMSIVEKVPDKKSEAVTVDFQTQFVSKMMDSFVNHALSYEIQPAAINPLTTEQYIPSHVVKSWIEKFQTQMNLDPYFWKK</sequence>
<evidence type="ECO:0000313" key="4">
    <source>
        <dbReference type="EMBL" id="KAI6660631.1"/>
    </source>
</evidence>
<dbReference type="EMBL" id="JAKMXF010000031">
    <property type="protein sequence ID" value="KAI6660631.1"/>
    <property type="molecule type" value="Genomic_DNA"/>
</dbReference>
<organism evidence="4 5">
    <name type="scientific">Oopsacas minuta</name>
    <dbReference type="NCBI Taxonomy" id="111878"/>
    <lineage>
        <taxon>Eukaryota</taxon>
        <taxon>Metazoa</taxon>
        <taxon>Porifera</taxon>
        <taxon>Hexactinellida</taxon>
        <taxon>Hexasterophora</taxon>
        <taxon>Lyssacinosida</taxon>
        <taxon>Leucopsacidae</taxon>
        <taxon>Oopsacas</taxon>
    </lineage>
</organism>
<name>A0AAV7KHN6_9METZ</name>
<feature type="domain" description="Hikeshi-like N-terminal" evidence="2">
    <location>
        <begin position="6"/>
        <end position="134"/>
    </location>
</feature>
<comment type="similarity">
    <text evidence="1">Belongs to the OPI10 family.</text>
</comment>
<dbReference type="AlphaFoldDB" id="A0AAV7KHN6"/>